<keyword evidence="4" id="KW-0325">Glycoprotein</keyword>
<dbReference type="OrthoDB" id="9988752at2759"/>
<dbReference type="InterPro" id="IPR027231">
    <property type="entry name" value="Semaphorin"/>
</dbReference>
<feature type="transmembrane region" description="Helical" evidence="7">
    <location>
        <begin position="456"/>
        <end position="477"/>
    </location>
</feature>
<dbReference type="InterPro" id="IPR016201">
    <property type="entry name" value="PSI"/>
</dbReference>
<feature type="region of interest" description="Disordered" evidence="6">
    <location>
        <begin position="399"/>
        <end position="436"/>
    </location>
</feature>
<dbReference type="GO" id="GO:0030215">
    <property type="term" value="F:semaphorin receptor binding"/>
    <property type="evidence" value="ECO:0007669"/>
    <property type="project" value="InterPro"/>
</dbReference>
<evidence type="ECO:0000256" key="1">
    <source>
        <dbReference type="ARBA" id="ARBA00004370"/>
    </source>
</evidence>
<dbReference type="PANTHER" id="PTHR11036:SF127">
    <property type="entry name" value="SEMAPHORIN-1A"/>
    <property type="match status" value="1"/>
</dbReference>
<dbReference type="InterPro" id="IPR036352">
    <property type="entry name" value="Semap_dom_sf"/>
</dbReference>
<dbReference type="Gene3D" id="3.30.1680.10">
    <property type="entry name" value="ligand-binding face of the semaphorins, domain 2"/>
    <property type="match status" value="1"/>
</dbReference>
<evidence type="ECO:0000256" key="6">
    <source>
        <dbReference type="SAM" id="MobiDB-lite"/>
    </source>
</evidence>
<dbReference type="GO" id="GO:0030335">
    <property type="term" value="P:positive regulation of cell migration"/>
    <property type="evidence" value="ECO:0007669"/>
    <property type="project" value="TreeGrafter"/>
</dbReference>
<evidence type="ECO:0000256" key="7">
    <source>
        <dbReference type="SAM" id="Phobius"/>
    </source>
</evidence>
<gene>
    <name evidence="9" type="ORF">CUNI_LOCUS4183</name>
</gene>
<keyword evidence="7" id="KW-0812">Transmembrane</keyword>
<dbReference type="Pfam" id="PF01403">
    <property type="entry name" value="Sema"/>
    <property type="match status" value="1"/>
</dbReference>
<dbReference type="Pfam" id="PF01437">
    <property type="entry name" value="PSI"/>
    <property type="match status" value="1"/>
</dbReference>
<reference evidence="9" key="1">
    <citation type="submission" date="2021-04" db="EMBL/GenBank/DDBJ databases">
        <authorList>
            <consortium name="Molecular Ecology Group"/>
        </authorList>
    </citation>
    <scope>NUCLEOTIDE SEQUENCE</scope>
</reference>
<evidence type="ECO:0000313" key="10">
    <source>
        <dbReference type="Proteomes" id="UP000678393"/>
    </source>
</evidence>
<dbReference type="GO" id="GO:0071526">
    <property type="term" value="P:semaphorin-plexin signaling pathway"/>
    <property type="evidence" value="ECO:0007669"/>
    <property type="project" value="TreeGrafter"/>
</dbReference>
<evidence type="ECO:0000256" key="5">
    <source>
        <dbReference type="PROSITE-ProRule" id="PRU00352"/>
    </source>
</evidence>
<protein>
    <recommendedName>
        <fullName evidence="8">Sema domain-containing protein</fullName>
    </recommendedName>
</protein>
<evidence type="ECO:0000256" key="2">
    <source>
        <dbReference type="ARBA" id="ARBA00023136"/>
    </source>
</evidence>
<keyword evidence="10" id="KW-1185">Reference proteome</keyword>
<evidence type="ECO:0000259" key="8">
    <source>
        <dbReference type="PROSITE" id="PS51004"/>
    </source>
</evidence>
<keyword evidence="2 7" id="KW-0472">Membrane</keyword>
<keyword evidence="3" id="KW-1015">Disulfide bond</keyword>
<comment type="subcellular location">
    <subcellularLocation>
        <location evidence="1">Membrane</location>
    </subcellularLocation>
</comment>
<dbReference type="GO" id="GO:0005886">
    <property type="term" value="C:plasma membrane"/>
    <property type="evidence" value="ECO:0007669"/>
    <property type="project" value="TreeGrafter"/>
</dbReference>
<evidence type="ECO:0000256" key="4">
    <source>
        <dbReference type="ARBA" id="ARBA00023180"/>
    </source>
</evidence>
<evidence type="ECO:0000256" key="3">
    <source>
        <dbReference type="ARBA" id="ARBA00023157"/>
    </source>
</evidence>
<feature type="compositionally biased region" description="Basic and acidic residues" evidence="6">
    <location>
        <begin position="407"/>
        <end position="420"/>
    </location>
</feature>
<comment type="caution">
    <text evidence="9">The sequence shown here is derived from an EMBL/GenBank/DDBJ whole genome shotgun (WGS) entry which is preliminary data.</text>
</comment>
<dbReference type="AlphaFoldDB" id="A0A8S3YSZ0"/>
<dbReference type="Proteomes" id="UP000678393">
    <property type="component" value="Unassembled WGS sequence"/>
</dbReference>
<dbReference type="SUPFAM" id="SSF103575">
    <property type="entry name" value="Plexin repeat"/>
    <property type="match status" value="1"/>
</dbReference>
<dbReference type="PROSITE" id="PS51004">
    <property type="entry name" value="SEMA"/>
    <property type="match status" value="1"/>
</dbReference>
<dbReference type="SUPFAM" id="SSF101912">
    <property type="entry name" value="Sema domain"/>
    <property type="match status" value="1"/>
</dbReference>
<dbReference type="Gene3D" id="2.130.10.10">
    <property type="entry name" value="YVTN repeat-like/Quinoprotein amine dehydrogenase"/>
    <property type="match status" value="1"/>
</dbReference>
<dbReference type="SMART" id="SM00630">
    <property type="entry name" value="Sema"/>
    <property type="match status" value="1"/>
</dbReference>
<dbReference type="GO" id="GO:0007411">
    <property type="term" value="P:axon guidance"/>
    <property type="evidence" value="ECO:0007669"/>
    <property type="project" value="TreeGrafter"/>
</dbReference>
<evidence type="ECO:0000313" key="9">
    <source>
        <dbReference type="EMBL" id="CAG5118625.1"/>
    </source>
</evidence>
<dbReference type="InterPro" id="IPR015943">
    <property type="entry name" value="WD40/YVTN_repeat-like_dom_sf"/>
</dbReference>
<dbReference type="InterPro" id="IPR002165">
    <property type="entry name" value="Plexin_repeat"/>
</dbReference>
<keyword evidence="7" id="KW-1133">Transmembrane helix</keyword>
<comment type="caution">
    <text evidence="5">Lacks conserved residue(s) required for the propagation of feature annotation.</text>
</comment>
<dbReference type="InterPro" id="IPR001627">
    <property type="entry name" value="Semap_dom"/>
</dbReference>
<sequence length="555" mass="62541">DKIFAATVSDADERDPLILQKVNDSVLVRTITRDSIFLNEPNFVSSYDKNDKVFFFFRETAVENINCGKAVFSRVARVCKNDRGSETHQNTFTSFFKARLNCSIPGEYPFYFDEIQATSEFGQGNYMPTSDSGDRADMIYGVFNTPENAIRGSAVCAFAYSDIENTFKGRFKGQESYLHNWLPIGWDDTPKPQPVMCTSDSQQLSYSTLNFIKKHPLMDDAVPSLGRRPMLVFTSFKSKFTQIAIDWQVLAADGKYYDVMFVGTDDGRVIKAINKGTQKVESVVIEDIQVLDVDDAVVNLKVLKSRPDQNSESLVVVSKRKVVSIPLQRCSRVTTCKDCIALQDPYCVWDEHLKCSWAQSGIQNITYGKHSSCKEQPKEREVTTATPSVIESQQKCSCPARNLMGPHSRDSQDNEKEKSTKLPNLDATKEVAEEEDGEGRVAAAKAVLYRGIEEEYLIIAVILSVIISLVVGFIMGYKIQSCRYRRDRDSTFYDRNCSSLQRGRNRLSSGDNPYFHTDHLSLAPKQMNYVVNLKPGKTNTGVETKPVTKSNKVYL</sequence>
<name>A0A8S3YSZ0_9EUPU</name>
<proteinExistence type="predicted"/>
<feature type="non-terminal residue" evidence="9">
    <location>
        <position position="555"/>
    </location>
</feature>
<dbReference type="SMART" id="SM00423">
    <property type="entry name" value="PSI"/>
    <property type="match status" value="1"/>
</dbReference>
<feature type="domain" description="Sema" evidence="8">
    <location>
        <begin position="1"/>
        <end position="327"/>
    </location>
</feature>
<organism evidence="9 10">
    <name type="scientific">Candidula unifasciata</name>
    <dbReference type="NCBI Taxonomy" id="100452"/>
    <lineage>
        <taxon>Eukaryota</taxon>
        <taxon>Metazoa</taxon>
        <taxon>Spiralia</taxon>
        <taxon>Lophotrochozoa</taxon>
        <taxon>Mollusca</taxon>
        <taxon>Gastropoda</taxon>
        <taxon>Heterobranchia</taxon>
        <taxon>Euthyneura</taxon>
        <taxon>Panpulmonata</taxon>
        <taxon>Eupulmonata</taxon>
        <taxon>Stylommatophora</taxon>
        <taxon>Helicina</taxon>
        <taxon>Helicoidea</taxon>
        <taxon>Geomitridae</taxon>
        <taxon>Candidula</taxon>
    </lineage>
</organism>
<dbReference type="EMBL" id="CAJHNH020000582">
    <property type="protein sequence ID" value="CAG5118625.1"/>
    <property type="molecule type" value="Genomic_DNA"/>
</dbReference>
<accession>A0A8S3YSZ0</accession>
<dbReference type="GO" id="GO:0045499">
    <property type="term" value="F:chemorepellent activity"/>
    <property type="evidence" value="ECO:0007669"/>
    <property type="project" value="TreeGrafter"/>
</dbReference>
<dbReference type="PANTHER" id="PTHR11036">
    <property type="entry name" value="SEMAPHORIN"/>
    <property type="match status" value="1"/>
</dbReference>